<dbReference type="PANTHER" id="PTHR41248">
    <property type="entry name" value="NORD PROTEIN"/>
    <property type="match status" value="1"/>
</dbReference>
<dbReference type="AlphaFoldDB" id="A0A7X2J0L5"/>
<protein>
    <submittedName>
        <fullName evidence="3">VWA domain-containing protein</fullName>
    </submittedName>
</protein>
<feature type="compositionally biased region" description="Basic and acidic residues" evidence="1">
    <location>
        <begin position="256"/>
        <end position="276"/>
    </location>
</feature>
<keyword evidence="4" id="KW-1185">Reference proteome</keyword>
<name>A0A7X2J0L5_9BACI</name>
<dbReference type="InterPro" id="IPR002035">
    <property type="entry name" value="VWF_A"/>
</dbReference>
<dbReference type="OrthoDB" id="2370292at2"/>
<feature type="compositionally biased region" description="Basic and acidic residues" evidence="1">
    <location>
        <begin position="306"/>
        <end position="315"/>
    </location>
</feature>
<feature type="region of interest" description="Disordered" evidence="1">
    <location>
        <begin position="301"/>
        <end position="330"/>
    </location>
</feature>
<reference evidence="3 4" key="1">
    <citation type="submission" date="2019-11" db="EMBL/GenBank/DDBJ databases">
        <title>Bacillus lacus genome.</title>
        <authorList>
            <person name="Allen C.J."/>
            <person name="Newman J.D."/>
        </authorList>
    </citation>
    <scope>NUCLEOTIDE SEQUENCE [LARGE SCALE GENOMIC DNA]</scope>
    <source>
        <strain evidence="3 4">KCTC 33946</strain>
    </source>
</reference>
<feature type="domain" description="VWFA" evidence="2">
    <location>
        <begin position="443"/>
        <end position="634"/>
    </location>
</feature>
<dbReference type="CDD" id="cd01454">
    <property type="entry name" value="vWA_norD_type"/>
    <property type="match status" value="1"/>
</dbReference>
<dbReference type="RefSeq" id="WP_154308087.1">
    <property type="nucleotide sequence ID" value="NZ_WKKI01000023.1"/>
</dbReference>
<dbReference type="Proteomes" id="UP000448867">
    <property type="component" value="Unassembled WGS sequence"/>
</dbReference>
<evidence type="ECO:0000313" key="3">
    <source>
        <dbReference type="EMBL" id="MRX72927.1"/>
    </source>
</evidence>
<dbReference type="InterPro" id="IPR036465">
    <property type="entry name" value="vWFA_dom_sf"/>
</dbReference>
<proteinExistence type="predicted"/>
<dbReference type="SUPFAM" id="SSF53300">
    <property type="entry name" value="vWA-like"/>
    <property type="match status" value="1"/>
</dbReference>
<dbReference type="InterPro" id="IPR051928">
    <property type="entry name" value="NorD/CobT"/>
</dbReference>
<dbReference type="Pfam" id="PF00092">
    <property type="entry name" value="VWA"/>
    <property type="match status" value="1"/>
</dbReference>
<dbReference type="SMART" id="SM00327">
    <property type="entry name" value="VWA"/>
    <property type="match status" value="1"/>
</dbReference>
<evidence type="ECO:0000259" key="2">
    <source>
        <dbReference type="SMART" id="SM00327"/>
    </source>
</evidence>
<gene>
    <name evidence="3" type="ORF">GJU40_12325</name>
</gene>
<feature type="region of interest" description="Disordered" evidence="1">
    <location>
        <begin position="256"/>
        <end position="283"/>
    </location>
</feature>
<sequence>MKYIKFNDSQIDSFLFMQLADLTKTLARNEEAQVEYGVHSYYNPLENKVYLSHFWNHRPYEDMVAGLKSDAYIRTAGYLYHTDYLVVKKFMDTSSRLSFPSFGRQLFAMLEDLRLEDVCKEKRPGTKKAFSRRRTMLRTHFKTQQKLNVERGIFTDALLCSFYLKATAETPLDDVPPIHPLFDLAMPFLTSELLKVFEAVDTADTAKISGVMMDVLEELLERDMLNTYFYMPDLQYEEMESHLAFDDLKRKSKLSNDDKLDKQQDENDDVHEDKLPTWHSETSKATQSFLQFDLEQGSKTEMLGDGAREGDDHDQALGTVQGSSRSTTKNDYSNLEALEAKQEQSNPGNNDLFGKENKHALPVFTGSRAPDSDEITLYKKYQSEVAPLQKKLKQMIQRMLEHKKILPRSDLHVGRLGKKLLKAVTDENPRLFYKKNQPSSQIDAVFTLLVDCSASMYDKMDETKLGITLFHEALKSVRVPHQVVGFWEDTNEASPDYQPNHFYTAVDFQSSLKMKTGPEILQLQPQEDNRDGYAIRHMTKQLLARTEEQKFLLVFSDGEPAAMNYEQNGIVDTHEAVVEARKNGIEVINVFLSNGEIEESQQKTIQNIYGKYSILVPEVDRLADILFPLLKKLLRKSIE</sequence>
<accession>A0A7X2J0L5</accession>
<evidence type="ECO:0000313" key="4">
    <source>
        <dbReference type="Proteomes" id="UP000448867"/>
    </source>
</evidence>
<dbReference type="PANTHER" id="PTHR41248:SF1">
    <property type="entry name" value="NORD PROTEIN"/>
    <property type="match status" value="1"/>
</dbReference>
<comment type="caution">
    <text evidence="3">The sequence shown here is derived from an EMBL/GenBank/DDBJ whole genome shotgun (WGS) entry which is preliminary data.</text>
</comment>
<evidence type="ECO:0000256" key="1">
    <source>
        <dbReference type="SAM" id="MobiDB-lite"/>
    </source>
</evidence>
<dbReference type="EMBL" id="WKKI01000023">
    <property type="protein sequence ID" value="MRX72927.1"/>
    <property type="molecule type" value="Genomic_DNA"/>
</dbReference>
<dbReference type="Gene3D" id="3.40.50.410">
    <property type="entry name" value="von Willebrand factor, type A domain"/>
    <property type="match status" value="1"/>
</dbReference>
<feature type="compositionally biased region" description="Polar residues" evidence="1">
    <location>
        <begin position="318"/>
        <end position="330"/>
    </location>
</feature>
<organism evidence="3 4">
    <name type="scientific">Metabacillus lacus</name>
    <dbReference type="NCBI Taxonomy" id="1983721"/>
    <lineage>
        <taxon>Bacteria</taxon>
        <taxon>Bacillati</taxon>
        <taxon>Bacillota</taxon>
        <taxon>Bacilli</taxon>
        <taxon>Bacillales</taxon>
        <taxon>Bacillaceae</taxon>
        <taxon>Metabacillus</taxon>
    </lineage>
</organism>